<keyword evidence="2" id="KW-1185">Reference proteome</keyword>
<evidence type="ECO:0000313" key="2">
    <source>
        <dbReference type="Proteomes" id="UP000199055"/>
    </source>
</evidence>
<dbReference type="InterPro" id="IPR016084">
    <property type="entry name" value="Haem_Oase-like_multi-hlx"/>
</dbReference>
<protein>
    <submittedName>
        <fullName evidence="1">Iron-containing redox enzyme</fullName>
    </submittedName>
</protein>
<dbReference type="RefSeq" id="WP_093655978.1">
    <property type="nucleotide sequence ID" value="NZ_FOET01000002.1"/>
</dbReference>
<gene>
    <name evidence="1" type="ORF">SAMN05216481_10281</name>
</gene>
<name>A0A1H9AYZ9_9ACTN</name>
<dbReference type="Pfam" id="PF14518">
    <property type="entry name" value="Haem_oxygenas_2"/>
    <property type="match status" value="1"/>
</dbReference>
<dbReference type="Gene3D" id="1.20.910.10">
    <property type="entry name" value="Heme oxygenase-like"/>
    <property type="match status" value="1"/>
</dbReference>
<dbReference type="Proteomes" id="UP000199055">
    <property type="component" value="Unassembled WGS sequence"/>
</dbReference>
<dbReference type="SMART" id="SM01236">
    <property type="entry name" value="Haem_oxygenase_2"/>
    <property type="match status" value="1"/>
</dbReference>
<reference evidence="1 2" key="1">
    <citation type="submission" date="2016-10" db="EMBL/GenBank/DDBJ databases">
        <authorList>
            <person name="de Groot N.N."/>
        </authorList>
    </citation>
    <scope>NUCLEOTIDE SEQUENCE [LARGE SCALE GENOMIC DNA]</scope>
    <source>
        <strain evidence="1 2">CGMCC 4.3519</strain>
    </source>
</reference>
<accession>A0A1H9AYZ9</accession>
<dbReference type="STRING" id="403935.SAMN05216481_10281"/>
<sequence length="360" mass="38725">MTTTTGTAAEQAVSASGTAAGIPPGAVTARLPSPRGELSAAVLEALAAPPPARLPSSLGAAVEEADPYGEDLQLALYVCYELHYRGFAGVSAEWEWDPDLLRLRAGLERVFLAALRRDTLTGTASDSDVSAALEPLLVEPAEGGGVSDFLLREGEWWQMREYIAHRSVYHLKEADPHAWVIPRLDGQAKASLVAVEYDEFGGGRGERVHARLFADLMAGAGLDPSYLRYLDDVPAPIVAGVNLMSLCGLHRALRGALVGHFAAAEISTAPSARKMARALERMGAAPECVLFFTEHIEADAVHEQVMRRDVIGDLLAREPELAADVVFGIRATELLEERLADHLLDAWHRGATSLRRPLDA</sequence>
<organism evidence="1 2">
    <name type="scientific">Streptomyces radiopugnans</name>
    <dbReference type="NCBI Taxonomy" id="403935"/>
    <lineage>
        <taxon>Bacteria</taxon>
        <taxon>Bacillati</taxon>
        <taxon>Actinomycetota</taxon>
        <taxon>Actinomycetes</taxon>
        <taxon>Kitasatosporales</taxon>
        <taxon>Streptomycetaceae</taxon>
        <taxon>Streptomyces</taxon>
    </lineage>
</organism>
<evidence type="ECO:0000313" key="1">
    <source>
        <dbReference type="EMBL" id="SEP81701.1"/>
    </source>
</evidence>
<proteinExistence type="predicted"/>
<dbReference type="AlphaFoldDB" id="A0A1H9AYZ9"/>
<dbReference type="SUPFAM" id="SSF48613">
    <property type="entry name" value="Heme oxygenase-like"/>
    <property type="match status" value="1"/>
</dbReference>
<dbReference type="EMBL" id="FOET01000002">
    <property type="protein sequence ID" value="SEP81701.1"/>
    <property type="molecule type" value="Genomic_DNA"/>
</dbReference>